<dbReference type="PANTHER" id="PTHR39940">
    <property type="entry name" value="PROTHORACICOTROPIC HORMONE, ISOFORM F"/>
    <property type="match status" value="1"/>
</dbReference>
<organism evidence="1 2">
    <name type="scientific">Cimex lectularius</name>
    <name type="common">Bed bug</name>
    <name type="synonym">Acanthia lectularia</name>
    <dbReference type="NCBI Taxonomy" id="79782"/>
    <lineage>
        <taxon>Eukaryota</taxon>
        <taxon>Metazoa</taxon>
        <taxon>Ecdysozoa</taxon>
        <taxon>Arthropoda</taxon>
        <taxon>Hexapoda</taxon>
        <taxon>Insecta</taxon>
        <taxon>Pterygota</taxon>
        <taxon>Neoptera</taxon>
        <taxon>Paraneoptera</taxon>
        <taxon>Hemiptera</taxon>
        <taxon>Heteroptera</taxon>
        <taxon>Panheteroptera</taxon>
        <taxon>Cimicomorpha</taxon>
        <taxon>Cimicidae</taxon>
        <taxon>Cimex</taxon>
    </lineage>
</organism>
<dbReference type="Proteomes" id="UP000494040">
    <property type="component" value="Unassembled WGS sequence"/>
</dbReference>
<dbReference type="InterPro" id="IPR052876">
    <property type="entry name" value="Insect_Hormone_Regulators"/>
</dbReference>
<dbReference type="KEGG" id="clec:106660912"/>
<dbReference type="GeneID" id="106660912"/>
<protein>
    <recommendedName>
        <fullName evidence="3">Prothoracicotropic hormone</fullName>
    </recommendedName>
</protein>
<accession>A0A8I6R8V3</accession>
<dbReference type="PANTHER" id="PTHR39940:SF1">
    <property type="entry name" value="PROTHORACICOTROPIC HORMONE, ISOFORM F"/>
    <property type="match status" value="1"/>
</dbReference>
<name>A0A8I6R8V3_CIMLE</name>
<dbReference type="OrthoDB" id="5950649at2759"/>
<evidence type="ECO:0008006" key="3">
    <source>
        <dbReference type="Google" id="ProtNLM"/>
    </source>
</evidence>
<dbReference type="AlphaFoldDB" id="A0A8I6R8V3"/>
<keyword evidence="2" id="KW-1185">Reference proteome</keyword>
<evidence type="ECO:0000313" key="2">
    <source>
        <dbReference type="Proteomes" id="UP000494040"/>
    </source>
</evidence>
<dbReference type="GO" id="GO:0018445">
    <property type="term" value="F:prothoracicotrophic hormone activity"/>
    <property type="evidence" value="ECO:0007669"/>
    <property type="project" value="TreeGrafter"/>
</dbReference>
<proteinExistence type="predicted"/>
<dbReference type="RefSeq" id="XP_014239433.1">
    <property type="nucleotide sequence ID" value="XM_014383947.2"/>
</dbReference>
<sequence length="118" mass="13186">MAASALAQSDFIVNGNDCLVVKRSPAAEIRPCLCPPSNEKLVDLGRGHYPRYLVTLVCEPNRCHKSAYVCSSLPYKTRVLKRREEDDDSRPDASLPQSLREEWKFVHVPVVVACVCSL</sequence>
<reference evidence="1" key="1">
    <citation type="submission" date="2022-01" db="UniProtKB">
        <authorList>
            <consortium name="EnsemblMetazoa"/>
        </authorList>
    </citation>
    <scope>IDENTIFICATION</scope>
</reference>
<dbReference type="EnsemblMetazoa" id="XM_014383947.2">
    <property type="protein sequence ID" value="XP_014239433.1"/>
    <property type="gene ID" value="LOC106660912"/>
</dbReference>
<dbReference type="Gene3D" id="2.10.90.10">
    <property type="entry name" value="Cystine-knot cytokines"/>
    <property type="match status" value="1"/>
</dbReference>
<evidence type="ECO:0000313" key="1">
    <source>
        <dbReference type="EnsemblMetazoa" id="XP_014239433.1"/>
    </source>
</evidence>
<dbReference type="SUPFAM" id="SSF57501">
    <property type="entry name" value="Cystine-knot cytokines"/>
    <property type="match status" value="1"/>
</dbReference>
<dbReference type="InterPro" id="IPR029034">
    <property type="entry name" value="Cystine-knot_cytokine"/>
</dbReference>